<reference evidence="1" key="2">
    <citation type="submission" date="2023-01" db="EMBL/GenBank/DDBJ databases">
        <authorList>
            <person name="Petersen C."/>
        </authorList>
    </citation>
    <scope>NUCLEOTIDE SEQUENCE</scope>
    <source>
        <strain evidence="1">IBT 15450</strain>
    </source>
</reference>
<accession>A0AAD6IJ15</accession>
<sequence length="304" mass="34437">MDQRDIIPPHSLISGLPDDYITTPFSKLEYQCEIAEGISESLNENRGGNQWLLVSSLPARMTRKLDGEERDILGPPYRFQWEGSTGLIKVIPPSFGHGVIISRLVMAMGRKFHRMGIEDSEYDWGGRTTFKPTKKGKQADETFFPQHRLPSSLSNRCGWPTLVIERGVSESLRRLREEAKWWFTHSKGQVRIVIVIGICETEKAVTFEKWQLAPPDAPRPLTRQYRNALASYLPPSLQQPAETQQAYLAQKVYVRPGTLVGTPMVLPFATLIDRPPGPSEYDVILHDKDIKSITRDMIGNCLCC</sequence>
<proteinExistence type="predicted"/>
<dbReference type="EMBL" id="JAQJZL010000002">
    <property type="protein sequence ID" value="KAJ6051475.1"/>
    <property type="molecule type" value="Genomic_DNA"/>
</dbReference>
<organism evidence="1 2">
    <name type="scientific">Penicillium canescens</name>
    <dbReference type="NCBI Taxonomy" id="5083"/>
    <lineage>
        <taxon>Eukaryota</taxon>
        <taxon>Fungi</taxon>
        <taxon>Dikarya</taxon>
        <taxon>Ascomycota</taxon>
        <taxon>Pezizomycotina</taxon>
        <taxon>Eurotiomycetes</taxon>
        <taxon>Eurotiomycetidae</taxon>
        <taxon>Eurotiales</taxon>
        <taxon>Aspergillaceae</taxon>
        <taxon>Penicillium</taxon>
    </lineage>
</organism>
<keyword evidence="2" id="KW-1185">Reference proteome</keyword>
<reference evidence="1" key="1">
    <citation type="journal article" date="2023" name="IMA Fungus">
        <title>Comparative genomic study of the Penicillium genus elucidates a diverse pangenome and 15 lateral gene transfer events.</title>
        <authorList>
            <person name="Petersen C."/>
            <person name="Sorensen T."/>
            <person name="Nielsen M.R."/>
            <person name="Sondergaard T.E."/>
            <person name="Sorensen J.L."/>
            <person name="Fitzpatrick D.A."/>
            <person name="Frisvad J.C."/>
            <person name="Nielsen K.L."/>
        </authorList>
    </citation>
    <scope>NUCLEOTIDE SEQUENCE</scope>
    <source>
        <strain evidence="1">IBT 15450</strain>
    </source>
</reference>
<dbReference type="AlphaFoldDB" id="A0AAD6IJ15"/>
<protein>
    <recommendedName>
        <fullName evidence="3">Restriction endonuclease domain-containing protein</fullName>
    </recommendedName>
</protein>
<gene>
    <name evidence="1" type="ORF">N7460_002009</name>
</gene>
<comment type="caution">
    <text evidence="1">The sequence shown here is derived from an EMBL/GenBank/DDBJ whole genome shotgun (WGS) entry which is preliminary data.</text>
</comment>
<name>A0AAD6IJ15_PENCN</name>
<dbReference type="Proteomes" id="UP001219568">
    <property type="component" value="Unassembled WGS sequence"/>
</dbReference>
<evidence type="ECO:0008006" key="3">
    <source>
        <dbReference type="Google" id="ProtNLM"/>
    </source>
</evidence>
<evidence type="ECO:0000313" key="2">
    <source>
        <dbReference type="Proteomes" id="UP001219568"/>
    </source>
</evidence>
<evidence type="ECO:0000313" key="1">
    <source>
        <dbReference type="EMBL" id="KAJ6051475.1"/>
    </source>
</evidence>